<dbReference type="EMBL" id="CADCVS010000339">
    <property type="protein sequence ID" value="CAA9513230.1"/>
    <property type="molecule type" value="Genomic_DNA"/>
</dbReference>
<gene>
    <name evidence="1" type="ORF">AVDCRST_MAG30-2608</name>
</gene>
<sequence length="74" mass="7393">PPGWALAAGGVAAGACHLGAWWFNARRAATGTDGPAWFLGAAEWAPPGGWVVWALVALAGAGLVAQSARVTLRG</sequence>
<dbReference type="AlphaFoldDB" id="A0A6J4T4J7"/>
<feature type="non-terminal residue" evidence="1">
    <location>
        <position position="1"/>
    </location>
</feature>
<name>A0A6J4T4J7_9ACTN</name>
<reference evidence="1" key="1">
    <citation type="submission" date="2020-02" db="EMBL/GenBank/DDBJ databases">
        <authorList>
            <person name="Meier V. D."/>
        </authorList>
    </citation>
    <scope>NUCLEOTIDE SEQUENCE</scope>
    <source>
        <strain evidence="1">AVDCRST_MAG30</strain>
    </source>
</reference>
<proteinExistence type="predicted"/>
<evidence type="ECO:0000313" key="1">
    <source>
        <dbReference type="EMBL" id="CAA9513230.1"/>
    </source>
</evidence>
<protein>
    <submittedName>
        <fullName evidence="1">Uncharacterized protein</fullName>
    </submittedName>
</protein>
<accession>A0A6J4T4J7</accession>
<organism evidence="1">
    <name type="scientific">uncultured Solirubrobacteraceae bacterium</name>
    <dbReference type="NCBI Taxonomy" id="1162706"/>
    <lineage>
        <taxon>Bacteria</taxon>
        <taxon>Bacillati</taxon>
        <taxon>Actinomycetota</taxon>
        <taxon>Thermoleophilia</taxon>
        <taxon>Solirubrobacterales</taxon>
        <taxon>Solirubrobacteraceae</taxon>
        <taxon>environmental samples</taxon>
    </lineage>
</organism>